<dbReference type="EMBL" id="NBXB01000042">
    <property type="protein sequence ID" value="RFA12263.1"/>
    <property type="molecule type" value="Genomic_DNA"/>
</dbReference>
<dbReference type="EMBL" id="NBXB01000018">
    <property type="protein sequence ID" value="RFA15618.1"/>
    <property type="molecule type" value="Genomic_DNA"/>
</dbReference>
<dbReference type="EMBL" id="NBXB01000036">
    <property type="protein sequence ID" value="RFA13168.1"/>
    <property type="molecule type" value="Genomic_DNA"/>
</dbReference>
<protein>
    <submittedName>
        <fullName evidence="2">IS5/IS1182 family transposase</fullName>
    </submittedName>
</protein>
<evidence type="ECO:0000313" key="5">
    <source>
        <dbReference type="EMBL" id="RFA16149.1"/>
    </source>
</evidence>
<sequence length="41" mass="4727">FNTFKQWRGLATRYDKLALTYRGGAVLRAITIWVKELGDTP</sequence>
<gene>
    <name evidence="5" type="ORF">B7R22_04265</name>
    <name evidence="4" type="ORF">B7R22_05875</name>
    <name evidence="3" type="ORF">B7R22_13575</name>
    <name evidence="2" type="ORF">B7R22_13815</name>
    <name evidence="1" type="ORF">B7R22_15740</name>
</gene>
<organism evidence="2 6">
    <name type="scientific">Subtercola boreus</name>
    <dbReference type="NCBI Taxonomy" id="120213"/>
    <lineage>
        <taxon>Bacteria</taxon>
        <taxon>Bacillati</taxon>
        <taxon>Actinomycetota</taxon>
        <taxon>Actinomycetes</taxon>
        <taxon>Micrococcales</taxon>
        <taxon>Microbacteriaceae</taxon>
        <taxon>Subtercola</taxon>
    </lineage>
</organism>
<evidence type="ECO:0000313" key="1">
    <source>
        <dbReference type="EMBL" id="RFA12263.1"/>
    </source>
</evidence>
<proteinExistence type="predicted"/>
<dbReference type="EMBL" id="NBXB01000012">
    <property type="protein sequence ID" value="RFA16149.1"/>
    <property type="molecule type" value="Genomic_DNA"/>
</dbReference>
<evidence type="ECO:0000313" key="4">
    <source>
        <dbReference type="EMBL" id="RFA15618.1"/>
    </source>
</evidence>
<dbReference type="OrthoDB" id="4546548at2"/>
<accession>A0A3E0VUU5</accession>
<feature type="non-terminal residue" evidence="2">
    <location>
        <position position="1"/>
    </location>
</feature>
<comment type="caution">
    <text evidence="2">The sequence shown here is derived from an EMBL/GenBank/DDBJ whole genome shotgun (WGS) entry which is preliminary data.</text>
</comment>
<evidence type="ECO:0000313" key="6">
    <source>
        <dbReference type="Proteomes" id="UP000256541"/>
    </source>
</evidence>
<reference evidence="2 6" key="1">
    <citation type="submission" date="2017-04" db="EMBL/GenBank/DDBJ databases">
        <title>Comparative genome analysis of Subtercola boreus.</title>
        <authorList>
            <person name="Cho Y.-J."/>
            <person name="Cho A."/>
            <person name="Kim O.-S."/>
            <person name="Lee J.-I."/>
        </authorList>
    </citation>
    <scope>NUCLEOTIDE SEQUENCE [LARGE SCALE GENOMIC DNA]</scope>
    <source>
        <strain evidence="2 6">P27479</strain>
    </source>
</reference>
<evidence type="ECO:0000313" key="3">
    <source>
        <dbReference type="EMBL" id="RFA13196.1"/>
    </source>
</evidence>
<dbReference type="EMBL" id="NBXB01000035">
    <property type="protein sequence ID" value="RFA13196.1"/>
    <property type="molecule type" value="Genomic_DNA"/>
</dbReference>
<dbReference type="Proteomes" id="UP000256541">
    <property type="component" value="Unassembled WGS sequence"/>
</dbReference>
<name>A0A3E0VUU5_9MICO</name>
<dbReference type="AlphaFoldDB" id="A0A3E0VUU5"/>
<evidence type="ECO:0000313" key="2">
    <source>
        <dbReference type="EMBL" id="RFA13168.1"/>
    </source>
</evidence>